<dbReference type="EMBL" id="KN825379">
    <property type="protein sequence ID" value="KIK91518.1"/>
    <property type="molecule type" value="Genomic_DNA"/>
</dbReference>
<evidence type="ECO:0000256" key="1">
    <source>
        <dbReference type="ARBA" id="ARBA00022679"/>
    </source>
</evidence>
<dbReference type="AlphaFoldDB" id="A0A0D0DK47"/>
<accession>A0A0D0DK47</accession>
<evidence type="ECO:0000256" key="3">
    <source>
        <dbReference type="ARBA" id="ARBA00023277"/>
    </source>
</evidence>
<keyword evidence="2" id="KW-0294">Fucose metabolism</keyword>
<keyword evidence="3" id="KW-0119">Carbohydrate metabolism</keyword>
<dbReference type="GO" id="GO:0016740">
    <property type="term" value="F:transferase activity"/>
    <property type="evidence" value="ECO:0007669"/>
    <property type="project" value="UniProtKB-KW"/>
</dbReference>
<dbReference type="Proteomes" id="UP000054538">
    <property type="component" value="Unassembled WGS sequence"/>
</dbReference>
<organism evidence="4 5">
    <name type="scientific">Paxillus rubicundulus Ve08.2h10</name>
    <dbReference type="NCBI Taxonomy" id="930991"/>
    <lineage>
        <taxon>Eukaryota</taxon>
        <taxon>Fungi</taxon>
        <taxon>Dikarya</taxon>
        <taxon>Basidiomycota</taxon>
        <taxon>Agaricomycotina</taxon>
        <taxon>Agaricomycetes</taxon>
        <taxon>Agaricomycetidae</taxon>
        <taxon>Boletales</taxon>
        <taxon>Paxilineae</taxon>
        <taxon>Paxillaceae</taxon>
        <taxon>Paxillus</taxon>
    </lineage>
</organism>
<keyword evidence="5" id="KW-1185">Reference proteome</keyword>
<reference evidence="4 5" key="1">
    <citation type="submission" date="2014-04" db="EMBL/GenBank/DDBJ databases">
        <authorList>
            <consortium name="DOE Joint Genome Institute"/>
            <person name="Kuo A."/>
            <person name="Kohler A."/>
            <person name="Jargeat P."/>
            <person name="Nagy L.G."/>
            <person name="Floudas D."/>
            <person name="Copeland A."/>
            <person name="Barry K.W."/>
            <person name="Cichocki N."/>
            <person name="Veneault-Fourrey C."/>
            <person name="LaButti K."/>
            <person name="Lindquist E.A."/>
            <person name="Lipzen A."/>
            <person name="Lundell T."/>
            <person name="Morin E."/>
            <person name="Murat C."/>
            <person name="Sun H."/>
            <person name="Tunlid A."/>
            <person name="Henrissat B."/>
            <person name="Grigoriev I.V."/>
            <person name="Hibbett D.S."/>
            <person name="Martin F."/>
            <person name="Nordberg H.P."/>
            <person name="Cantor M.N."/>
            <person name="Hua S.X."/>
        </authorList>
    </citation>
    <scope>NUCLEOTIDE SEQUENCE [LARGE SCALE GENOMIC DNA]</scope>
    <source>
        <strain evidence="4 5">Ve08.2h10</strain>
    </source>
</reference>
<reference evidence="5" key="2">
    <citation type="submission" date="2015-01" db="EMBL/GenBank/DDBJ databases">
        <title>Evolutionary Origins and Diversification of the Mycorrhizal Mutualists.</title>
        <authorList>
            <consortium name="DOE Joint Genome Institute"/>
            <consortium name="Mycorrhizal Genomics Consortium"/>
            <person name="Kohler A."/>
            <person name="Kuo A."/>
            <person name="Nagy L.G."/>
            <person name="Floudas D."/>
            <person name="Copeland A."/>
            <person name="Barry K.W."/>
            <person name="Cichocki N."/>
            <person name="Veneault-Fourrey C."/>
            <person name="LaButti K."/>
            <person name="Lindquist E.A."/>
            <person name="Lipzen A."/>
            <person name="Lundell T."/>
            <person name="Morin E."/>
            <person name="Murat C."/>
            <person name="Riley R."/>
            <person name="Ohm R."/>
            <person name="Sun H."/>
            <person name="Tunlid A."/>
            <person name="Henrissat B."/>
            <person name="Grigoriev I.V."/>
            <person name="Hibbett D.S."/>
            <person name="Martin F."/>
        </authorList>
    </citation>
    <scope>NUCLEOTIDE SEQUENCE [LARGE SCALE GENOMIC DNA]</scope>
    <source>
        <strain evidence="5">Ve08.2h10</strain>
    </source>
</reference>
<name>A0A0D0DK47_9AGAM</name>
<dbReference type="HOGENOM" id="CLU_014826_0_0_1"/>
<dbReference type="STRING" id="930991.A0A0D0DK47"/>
<keyword evidence="1" id="KW-0808">Transferase</keyword>
<dbReference type="GO" id="GO:0006004">
    <property type="term" value="P:fucose metabolic process"/>
    <property type="evidence" value="ECO:0007669"/>
    <property type="project" value="UniProtKB-KW"/>
</dbReference>
<dbReference type="InParanoid" id="A0A0D0DK47"/>
<evidence type="ECO:0000313" key="4">
    <source>
        <dbReference type="EMBL" id="KIK91518.1"/>
    </source>
</evidence>
<dbReference type="Gene3D" id="3.40.50.11350">
    <property type="match status" value="1"/>
</dbReference>
<sequence>MAWCGFTRRGSRFLALAILVAISVIAYIRGYIVDSEEPILGNRLPPLYEKVRANEQRLPHYKEYQQRTVKYFFAANHAHSSGWGNVMQDFLMMGLLAHATNRSFVFGDYVWNPDGSQYTDYNGKLIPSRIPLSALLGGLMVGGPMPTGDDTPRAVSKEFFHTVCPNPTVLQVPDVNTDEMRFSDDISAAYVFDTWVEKINSIEDPCLMLDPTNNQVFEFWIFGNKNRLFSIWPYIVNSPVATHWEWSPLIQDAYKTNRHLFQPTSSRFSARPFGSEIENTTTPIPGLLALHVRRGDFKDHCLHLARWGANWHAFNSFPGFRDKFNPPPDAGKGEASDTAIDIYVRHCYPSIEQIVEKVRQVRMEATDNLGYLYIMTNGAIPWVEELKAALAVDMNWDHVGSSRDLKLSWEQKFVAQAMDMLVAQKADVFIGNGWSSLTSNVVMLRVLQGFEPDTNRFW</sequence>
<proteinExistence type="predicted"/>
<dbReference type="InterPro" id="IPR019378">
    <property type="entry name" value="GDP-Fuc_O-FucTrfase"/>
</dbReference>
<evidence type="ECO:0000313" key="5">
    <source>
        <dbReference type="Proteomes" id="UP000054538"/>
    </source>
</evidence>
<dbReference type="Pfam" id="PF10250">
    <property type="entry name" value="O-FucT"/>
    <property type="match status" value="1"/>
</dbReference>
<gene>
    <name evidence="4" type="ORF">PAXRUDRAFT_149337</name>
</gene>
<dbReference type="OrthoDB" id="2559662at2759"/>
<protein>
    <submittedName>
        <fullName evidence="4">Uncharacterized protein</fullName>
    </submittedName>
</protein>
<evidence type="ECO:0000256" key="2">
    <source>
        <dbReference type="ARBA" id="ARBA00023253"/>
    </source>
</evidence>
<dbReference type="CDD" id="cd11296">
    <property type="entry name" value="O-FucT_like"/>
    <property type="match status" value="1"/>
</dbReference>